<dbReference type="InterPro" id="IPR009057">
    <property type="entry name" value="Homeodomain-like_sf"/>
</dbReference>
<keyword evidence="4" id="KW-0804">Transcription</keyword>
<dbReference type="InterPro" id="IPR050204">
    <property type="entry name" value="AraC_XylS_family_regulators"/>
</dbReference>
<dbReference type="InterPro" id="IPR018062">
    <property type="entry name" value="HTH_AraC-typ_CS"/>
</dbReference>
<evidence type="ECO:0000256" key="3">
    <source>
        <dbReference type="ARBA" id="ARBA00023159"/>
    </source>
</evidence>
<accession>A0A9D2S332</accession>
<dbReference type="SUPFAM" id="SSF46689">
    <property type="entry name" value="Homeodomain-like"/>
    <property type="match status" value="2"/>
</dbReference>
<dbReference type="SUPFAM" id="SSF51215">
    <property type="entry name" value="Regulatory protein AraC"/>
    <property type="match status" value="1"/>
</dbReference>
<evidence type="ECO:0000259" key="5">
    <source>
        <dbReference type="PROSITE" id="PS01124"/>
    </source>
</evidence>
<gene>
    <name evidence="6" type="ORF">H9945_03195</name>
</gene>
<reference evidence="6" key="2">
    <citation type="submission" date="2021-04" db="EMBL/GenBank/DDBJ databases">
        <authorList>
            <person name="Gilroy R."/>
        </authorList>
    </citation>
    <scope>NUCLEOTIDE SEQUENCE</scope>
    <source>
        <strain evidence="6">ChiBcec8-13705</strain>
    </source>
</reference>
<evidence type="ECO:0000256" key="4">
    <source>
        <dbReference type="ARBA" id="ARBA00023163"/>
    </source>
</evidence>
<reference evidence="6" key="1">
    <citation type="journal article" date="2021" name="PeerJ">
        <title>Extensive microbial diversity within the chicken gut microbiome revealed by metagenomics and culture.</title>
        <authorList>
            <person name="Gilroy R."/>
            <person name="Ravi A."/>
            <person name="Getino M."/>
            <person name="Pursley I."/>
            <person name="Horton D.L."/>
            <person name="Alikhan N.F."/>
            <person name="Baker D."/>
            <person name="Gharbi K."/>
            <person name="Hall N."/>
            <person name="Watson M."/>
            <person name="Adriaenssens E.M."/>
            <person name="Foster-Nyarko E."/>
            <person name="Jarju S."/>
            <person name="Secka A."/>
            <person name="Antonio M."/>
            <person name="Oren A."/>
            <person name="Chaudhuri R.R."/>
            <person name="La Ragione R."/>
            <person name="Hildebrand F."/>
            <person name="Pallen M.J."/>
        </authorList>
    </citation>
    <scope>NUCLEOTIDE SEQUENCE</scope>
    <source>
        <strain evidence="6">ChiBcec8-13705</strain>
    </source>
</reference>
<dbReference type="InterPro" id="IPR037923">
    <property type="entry name" value="HTH-like"/>
</dbReference>
<dbReference type="InterPro" id="IPR018060">
    <property type="entry name" value="HTH_AraC"/>
</dbReference>
<dbReference type="PANTHER" id="PTHR46796:SF7">
    <property type="entry name" value="ARAC FAMILY TRANSCRIPTIONAL REGULATOR"/>
    <property type="match status" value="1"/>
</dbReference>
<keyword evidence="2" id="KW-0238">DNA-binding</keyword>
<dbReference type="GO" id="GO:0043565">
    <property type="term" value="F:sequence-specific DNA binding"/>
    <property type="evidence" value="ECO:0007669"/>
    <property type="project" value="InterPro"/>
</dbReference>
<dbReference type="Proteomes" id="UP000886803">
    <property type="component" value="Unassembled WGS sequence"/>
</dbReference>
<proteinExistence type="predicted"/>
<protein>
    <submittedName>
        <fullName evidence="6">AraC family transcriptional regulator</fullName>
    </submittedName>
</protein>
<evidence type="ECO:0000313" key="6">
    <source>
        <dbReference type="EMBL" id="HJB41481.1"/>
    </source>
</evidence>
<dbReference type="Pfam" id="PF02311">
    <property type="entry name" value="AraC_binding"/>
    <property type="match status" value="1"/>
</dbReference>
<dbReference type="PROSITE" id="PS01124">
    <property type="entry name" value="HTH_ARAC_FAMILY_2"/>
    <property type="match status" value="1"/>
</dbReference>
<sequence>MLTYNMDVEPRSRWLRTTPGAAALAQPYYCTEAGLFYGRARFATARTDKDSYILFYTLEGAGLVEQNETQVTLGPGTALLLDCRSPQSYCTAPGVDRWHHFWAHIDGAGVRAMEPVLCPEKRLCPVALPGLDAQAPFQEILGGTKAETAESSVTVALAIHQILAAMARRQLSNEAAASNRQLIERAVDHIRTHYSEPLSLDELLADAHISKSYFLRLFRQYMGTTPYNFLLCYRITQAKELLVLTDLPVGVVAHKVGFGDESNFSTRFTAMVGQSPLRYRKSAMRSK</sequence>
<dbReference type="Gene3D" id="1.10.10.60">
    <property type="entry name" value="Homeodomain-like"/>
    <property type="match status" value="2"/>
</dbReference>
<dbReference type="InterPro" id="IPR003313">
    <property type="entry name" value="AraC-bd"/>
</dbReference>
<evidence type="ECO:0000256" key="1">
    <source>
        <dbReference type="ARBA" id="ARBA00023015"/>
    </source>
</evidence>
<evidence type="ECO:0000313" key="7">
    <source>
        <dbReference type="Proteomes" id="UP000886803"/>
    </source>
</evidence>
<comment type="caution">
    <text evidence="6">The sequence shown here is derived from an EMBL/GenBank/DDBJ whole genome shotgun (WGS) entry which is preliminary data.</text>
</comment>
<organism evidence="6 7">
    <name type="scientific">Candidatus Gemmiger avicola</name>
    <dbReference type="NCBI Taxonomy" id="2838605"/>
    <lineage>
        <taxon>Bacteria</taxon>
        <taxon>Bacillati</taxon>
        <taxon>Bacillota</taxon>
        <taxon>Clostridia</taxon>
        <taxon>Eubacteriales</taxon>
        <taxon>Gemmiger</taxon>
    </lineage>
</organism>
<evidence type="ECO:0000256" key="2">
    <source>
        <dbReference type="ARBA" id="ARBA00023125"/>
    </source>
</evidence>
<dbReference type="GO" id="GO:0003700">
    <property type="term" value="F:DNA-binding transcription factor activity"/>
    <property type="evidence" value="ECO:0007669"/>
    <property type="project" value="InterPro"/>
</dbReference>
<name>A0A9D2S332_9FIRM</name>
<feature type="domain" description="HTH araC/xylS-type" evidence="5">
    <location>
        <begin position="184"/>
        <end position="282"/>
    </location>
</feature>
<dbReference type="Gene3D" id="2.60.120.280">
    <property type="entry name" value="Regulatory protein AraC"/>
    <property type="match status" value="1"/>
</dbReference>
<dbReference type="PROSITE" id="PS00041">
    <property type="entry name" value="HTH_ARAC_FAMILY_1"/>
    <property type="match status" value="1"/>
</dbReference>
<dbReference type="AlphaFoldDB" id="A0A9D2S332"/>
<dbReference type="EMBL" id="DWYG01000038">
    <property type="protein sequence ID" value="HJB41481.1"/>
    <property type="molecule type" value="Genomic_DNA"/>
</dbReference>
<keyword evidence="1" id="KW-0805">Transcription regulation</keyword>
<dbReference type="SMART" id="SM00342">
    <property type="entry name" value="HTH_ARAC"/>
    <property type="match status" value="1"/>
</dbReference>
<dbReference type="Pfam" id="PF12833">
    <property type="entry name" value="HTH_18"/>
    <property type="match status" value="1"/>
</dbReference>
<keyword evidence="3" id="KW-0010">Activator</keyword>
<dbReference type="PANTHER" id="PTHR46796">
    <property type="entry name" value="HTH-TYPE TRANSCRIPTIONAL ACTIVATOR RHAS-RELATED"/>
    <property type="match status" value="1"/>
</dbReference>